<feature type="coiled-coil region" evidence="1">
    <location>
        <begin position="78"/>
        <end position="169"/>
    </location>
</feature>
<evidence type="ECO:0008006" key="4">
    <source>
        <dbReference type="Google" id="ProtNLM"/>
    </source>
</evidence>
<gene>
    <name evidence="2" type="ORF">MAE02_24850</name>
</gene>
<comment type="caution">
    <text evidence="2">The sequence shown here is derived from an EMBL/GenBank/DDBJ whole genome shotgun (WGS) entry which is preliminary data.</text>
</comment>
<keyword evidence="1" id="KW-0175">Coiled coil</keyword>
<evidence type="ECO:0000256" key="1">
    <source>
        <dbReference type="SAM" id="Coils"/>
    </source>
</evidence>
<dbReference type="AlphaFoldDB" id="A0A512BS22"/>
<protein>
    <recommendedName>
        <fullName evidence="4">Chromosome segregation ATPase</fullName>
    </recommendedName>
</protein>
<dbReference type="Proteomes" id="UP000321085">
    <property type="component" value="Unassembled WGS sequence"/>
</dbReference>
<name>A0A512BS22_9HYPH</name>
<dbReference type="EMBL" id="BJYU01000030">
    <property type="protein sequence ID" value="GEO14789.1"/>
    <property type="molecule type" value="Genomic_DNA"/>
</dbReference>
<feature type="coiled-coil region" evidence="1">
    <location>
        <begin position="1"/>
        <end position="35"/>
    </location>
</feature>
<evidence type="ECO:0000313" key="3">
    <source>
        <dbReference type="Proteomes" id="UP000321085"/>
    </source>
</evidence>
<accession>A0A512BS22</accession>
<feature type="coiled-coil region" evidence="1">
    <location>
        <begin position="228"/>
        <end position="285"/>
    </location>
</feature>
<organism evidence="2 3">
    <name type="scientific">Microvirga aerophila</name>
    <dbReference type="NCBI Taxonomy" id="670291"/>
    <lineage>
        <taxon>Bacteria</taxon>
        <taxon>Pseudomonadati</taxon>
        <taxon>Pseudomonadota</taxon>
        <taxon>Alphaproteobacteria</taxon>
        <taxon>Hyphomicrobiales</taxon>
        <taxon>Methylobacteriaceae</taxon>
        <taxon>Microvirga</taxon>
    </lineage>
</organism>
<evidence type="ECO:0000313" key="2">
    <source>
        <dbReference type="EMBL" id="GEO14789.1"/>
    </source>
</evidence>
<reference evidence="2 3" key="1">
    <citation type="submission" date="2019-07" db="EMBL/GenBank/DDBJ databases">
        <title>Whole genome shotgun sequence of Microvirga aerophila NBRC 106136.</title>
        <authorList>
            <person name="Hosoyama A."/>
            <person name="Uohara A."/>
            <person name="Ohji S."/>
            <person name="Ichikawa N."/>
        </authorList>
    </citation>
    <scope>NUCLEOTIDE SEQUENCE [LARGE SCALE GENOMIC DNA]</scope>
    <source>
        <strain evidence="2 3">NBRC 106136</strain>
    </source>
</reference>
<dbReference type="RefSeq" id="WP_114187023.1">
    <property type="nucleotide sequence ID" value="NZ_BJYU01000030.1"/>
</dbReference>
<proteinExistence type="predicted"/>
<sequence>MISGRQALAQIEQTIEKARQQEAQLEQAWQAASEDVTRLRVERTEMFRELARLKLDAIKKNEIVGQLDAVERQAINLLNDRREALRVITERRREAEERVRRAEAERHSAAAILEKALGEVEALRKSVEAQIRVSPDWSGARTRIDEITRMAEQAEKKAVQAEADQNEKRRPYEDDPLFMYLWNRKFGTAAYRVNPLSRIMDRLVARVVGYDKARANYTLLNEIPARLREHASRIVDELRNERDRLTAIERTALRAAGIEALESVASNAKNAMDAADRRLIDAREALARIDRTHDTSVLEGDAPYREAVELLASADAREDLNQLYQEAMRTPTPRDEEIVRRIQAIDVMIVRAERQVANTHRQLQQAAQRRNVIEHEWTEFRRQGYDNPYGTFGNEAVLGNVLGGVLTGAVGGAILGEVLRGGFHQGPSPWDSGFGGGIPFPQPGGFETGGSFGGDGFRTGGAF</sequence>
<keyword evidence="3" id="KW-1185">Reference proteome</keyword>
<dbReference type="OrthoDB" id="274366at2"/>